<evidence type="ECO:0000313" key="1">
    <source>
        <dbReference type="EMBL" id="ACV50093.1"/>
    </source>
</evidence>
<sequence length="120" mass="13534">MGDLIHYLVFTQVKYKLAHWYASDYQVHLATDKFNDSAGGLFDEIVETVRSVDKTPLDAFQADVPTFDHKSLEALKADVGRDIEVCKNHEARSMPIIASQLDQLGAYLSVLFNNLSMIKE</sequence>
<dbReference type="InterPro" id="IPR012347">
    <property type="entry name" value="Ferritin-like"/>
</dbReference>
<dbReference type="Proteomes" id="UP000008986">
    <property type="component" value="Segment"/>
</dbReference>
<dbReference type="GeneID" id="8684018"/>
<dbReference type="EMBL" id="GQ357915">
    <property type="protein sequence ID" value="ACV50093.1"/>
    <property type="molecule type" value="Genomic_DNA"/>
</dbReference>
<accession>C9DG42</accession>
<dbReference type="InterPro" id="IPR009078">
    <property type="entry name" value="Ferritin-like_SF"/>
</dbReference>
<reference evidence="2" key="1">
    <citation type="submission" date="2009-07" db="EMBL/GenBank/DDBJ databases">
        <authorList>
            <person name="Kropinski A.M."/>
            <person name="Villegas A."/>
            <person name="Lingohr E.J."/>
        </authorList>
    </citation>
    <scope>NUCLEOTIDE SEQUENCE [LARGE SCALE GENOMIC DNA]</scope>
</reference>
<dbReference type="KEGG" id="vg:8684018"/>
<evidence type="ECO:0000313" key="2">
    <source>
        <dbReference type="Proteomes" id="UP000008986"/>
    </source>
</evidence>
<protein>
    <submittedName>
        <fullName evidence="1">Uncharacterized protein</fullName>
    </submittedName>
</protein>
<keyword evidence="2" id="KW-1185">Reference proteome</keyword>
<dbReference type="Gene3D" id="1.20.1260.10">
    <property type="match status" value="1"/>
</dbReference>
<dbReference type="RefSeq" id="YP_003358925.1">
    <property type="nucleotide sequence ID" value="NC_013697.1"/>
</dbReference>
<gene>
    <name evidence="1" type="primary">71</name>
</gene>
<organism evidence="1 2">
    <name type="scientific">Delftia phage PhiW-14</name>
    <name type="common">Deftia acidovorans bacteriophage phiW-14</name>
    <dbReference type="NCBI Taxonomy" id="665032"/>
    <lineage>
        <taxon>Viruses</taxon>
        <taxon>Duplodnaviria</taxon>
        <taxon>Heunggongvirae</taxon>
        <taxon>Uroviricota</taxon>
        <taxon>Caudoviricetes</taxon>
        <taxon>Ionavirus</taxon>
        <taxon>Ionavirus W14</taxon>
    </lineage>
</organism>
<organismHost>
    <name type="scientific">Delftia acidovorans</name>
    <name type="common">Pseudomonas acidovorans</name>
    <name type="synonym">Comamonas acidovorans</name>
    <dbReference type="NCBI Taxonomy" id="80866"/>
</organismHost>
<dbReference type="SUPFAM" id="SSF47240">
    <property type="entry name" value="Ferritin-like"/>
    <property type="match status" value="1"/>
</dbReference>
<proteinExistence type="predicted"/>
<name>C9DG42_BPW14</name>